<sequence>MNPTIIFGSNTKALLPNLLLNNLGIIIGLVIVLGQSLCSVESFRFELNSGGAKCVAEDMKIHTMTVGKYDVTNPNDGQPLPDSHRVNVRVTSISGNTYHLGENVASGQFSFEAGETGDYIACFRAVEHNPPVTVTIDFDWKLGVKTIGLNNVAKQSKVDFMVLQLKLMQESASSIHDEMINLRLGQEKGEEFDLKSLHRIFLLSYISIFIILSVAGMQLMHLKRFFEKKKLI</sequence>
<evidence type="ECO:0000256" key="7">
    <source>
        <dbReference type="RuleBase" id="RU003827"/>
    </source>
</evidence>
<dbReference type="EMBL" id="JASCZI010211920">
    <property type="protein sequence ID" value="MED6197557.1"/>
    <property type="molecule type" value="Genomic_DNA"/>
</dbReference>
<evidence type="ECO:0000256" key="1">
    <source>
        <dbReference type="ARBA" id="ARBA00004479"/>
    </source>
</evidence>
<evidence type="ECO:0000256" key="3">
    <source>
        <dbReference type="ARBA" id="ARBA00022692"/>
    </source>
</evidence>
<dbReference type="SMART" id="SM01190">
    <property type="entry name" value="EMP24_GP25L"/>
    <property type="match status" value="1"/>
</dbReference>
<protein>
    <recommendedName>
        <fullName evidence="9">GOLD domain-containing protein</fullName>
    </recommendedName>
</protein>
<feature type="domain" description="GOLD" evidence="9">
    <location>
        <begin position="52"/>
        <end position="142"/>
    </location>
</feature>
<evidence type="ECO:0000259" key="9">
    <source>
        <dbReference type="PROSITE" id="PS50866"/>
    </source>
</evidence>
<evidence type="ECO:0000256" key="8">
    <source>
        <dbReference type="SAM" id="Phobius"/>
    </source>
</evidence>
<reference evidence="10 11" key="1">
    <citation type="journal article" date="2023" name="Plants (Basel)">
        <title>Bridging the Gap: Combining Genomics and Transcriptomics Approaches to Understand Stylosanthes scabra, an Orphan Legume from the Brazilian Caatinga.</title>
        <authorList>
            <person name="Ferreira-Neto J.R.C."/>
            <person name="da Silva M.D."/>
            <person name="Binneck E."/>
            <person name="de Melo N.F."/>
            <person name="da Silva R.H."/>
            <person name="de Melo A.L.T.M."/>
            <person name="Pandolfi V."/>
            <person name="Bustamante F.O."/>
            <person name="Brasileiro-Vidal A.C."/>
            <person name="Benko-Iseppon A.M."/>
        </authorList>
    </citation>
    <scope>NUCLEOTIDE SEQUENCE [LARGE SCALE GENOMIC DNA]</scope>
    <source>
        <tissue evidence="10">Leaves</tissue>
    </source>
</reference>
<comment type="caution">
    <text evidence="10">The sequence shown here is derived from an EMBL/GenBank/DDBJ whole genome shotgun (WGS) entry which is preliminary data.</text>
</comment>
<keyword evidence="6 8" id="KW-0472">Membrane</keyword>
<keyword evidence="11" id="KW-1185">Reference proteome</keyword>
<dbReference type="Pfam" id="PF01105">
    <property type="entry name" value="EMP24_GP25L"/>
    <property type="match status" value="1"/>
</dbReference>
<evidence type="ECO:0000256" key="2">
    <source>
        <dbReference type="ARBA" id="ARBA00007104"/>
    </source>
</evidence>
<dbReference type="InterPro" id="IPR009038">
    <property type="entry name" value="GOLD_dom"/>
</dbReference>
<dbReference type="PANTHER" id="PTHR22811">
    <property type="entry name" value="TRANSMEMBRANE EMP24 DOMAIN-CONTAINING PROTEIN"/>
    <property type="match status" value="1"/>
</dbReference>
<organism evidence="10 11">
    <name type="scientific">Stylosanthes scabra</name>
    <dbReference type="NCBI Taxonomy" id="79078"/>
    <lineage>
        <taxon>Eukaryota</taxon>
        <taxon>Viridiplantae</taxon>
        <taxon>Streptophyta</taxon>
        <taxon>Embryophyta</taxon>
        <taxon>Tracheophyta</taxon>
        <taxon>Spermatophyta</taxon>
        <taxon>Magnoliopsida</taxon>
        <taxon>eudicotyledons</taxon>
        <taxon>Gunneridae</taxon>
        <taxon>Pentapetalae</taxon>
        <taxon>rosids</taxon>
        <taxon>fabids</taxon>
        <taxon>Fabales</taxon>
        <taxon>Fabaceae</taxon>
        <taxon>Papilionoideae</taxon>
        <taxon>50 kb inversion clade</taxon>
        <taxon>dalbergioids sensu lato</taxon>
        <taxon>Dalbergieae</taxon>
        <taxon>Pterocarpus clade</taxon>
        <taxon>Stylosanthes</taxon>
    </lineage>
</organism>
<comment type="similarity">
    <text evidence="2 7">Belongs to the EMP24/GP25L family.</text>
</comment>
<dbReference type="InterPro" id="IPR015720">
    <property type="entry name" value="Emp24-like"/>
</dbReference>
<keyword evidence="4" id="KW-0732">Signal</keyword>
<evidence type="ECO:0000256" key="4">
    <source>
        <dbReference type="ARBA" id="ARBA00022729"/>
    </source>
</evidence>
<evidence type="ECO:0000313" key="10">
    <source>
        <dbReference type="EMBL" id="MED6197557.1"/>
    </source>
</evidence>
<dbReference type="Proteomes" id="UP001341840">
    <property type="component" value="Unassembled WGS sequence"/>
</dbReference>
<evidence type="ECO:0000256" key="6">
    <source>
        <dbReference type="ARBA" id="ARBA00023136"/>
    </source>
</evidence>
<feature type="transmembrane region" description="Helical" evidence="8">
    <location>
        <begin position="200"/>
        <end position="220"/>
    </location>
</feature>
<evidence type="ECO:0000313" key="11">
    <source>
        <dbReference type="Proteomes" id="UP001341840"/>
    </source>
</evidence>
<name>A0ABU6XHN2_9FABA</name>
<dbReference type="PROSITE" id="PS50866">
    <property type="entry name" value="GOLD"/>
    <property type="match status" value="1"/>
</dbReference>
<accession>A0ABU6XHN2</accession>
<keyword evidence="3 7" id="KW-0812">Transmembrane</keyword>
<evidence type="ECO:0000256" key="5">
    <source>
        <dbReference type="ARBA" id="ARBA00022989"/>
    </source>
</evidence>
<feature type="transmembrane region" description="Helical" evidence="8">
    <location>
        <begin position="20"/>
        <end position="40"/>
    </location>
</feature>
<keyword evidence="5 8" id="KW-1133">Transmembrane helix</keyword>
<comment type="subcellular location">
    <subcellularLocation>
        <location evidence="1 7">Membrane</location>
        <topology evidence="1 7">Single-pass type I membrane protein</topology>
    </subcellularLocation>
</comment>
<proteinExistence type="inferred from homology"/>
<gene>
    <name evidence="10" type="ORF">PIB30_057498</name>
</gene>